<feature type="transmembrane region" description="Helical" evidence="7">
    <location>
        <begin position="283"/>
        <end position="306"/>
    </location>
</feature>
<dbReference type="AlphaFoldDB" id="A0A424YEV9"/>
<evidence type="ECO:0000256" key="2">
    <source>
        <dbReference type="ARBA" id="ARBA00022448"/>
    </source>
</evidence>
<dbReference type="InterPro" id="IPR031312">
    <property type="entry name" value="Na/sul_symport_CS"/>
</dbReference>
<feature type="transmembrane region" description="Helical" evidence="7">
    <location>
        <begin position="172"/>
        <end position="194"/>
    </location>
</feature>
<evidence type="ECO:0000256" key="1">
    <source>
        <dbReference type="ARBA" id="ARBA00004141"/>
    </source>
</evidence>
<feature type="transmembrane region" description="Helical" evidence="7">
    <location>
        <begin position="91"/>
        <end position="108"/>
    </location>
</feature>
<feature type="transmembrane region" description="Helical" evidence="7">
    <location>
        <begin position="318"/>
        <end position="348"/>
    </location>
</feature>
<feature type="transmembrane region" description="Helical" evidence="7">
    <location>
        <begin position="135"/>
        <end position="152"/>
    </location>
</feature>
<dbReference type="GO" id="GO:0022857">
    <property type="term" value="F:transmembrane transporter activity"/>
    <property type="evidence" value="ECO:0007669"/>
    <property type="project" value="InterPro"/>
</dbReference>
<keyword evidence="3 7" id="KW-0812">Transmembrane</keyword>
<dbReference type="InterPro" id="IPR004680">
    <property type="entry name" value="Cit_transptr-like_dom"/>
</dbReference>
<dbReference type="PANTHER" id="PTHR43652">
    <property type="entry name" value="BASIC AMINO ACID ANTIPORTER YFCC-RELATED"/>
    <property type="match status" value="1"/>
</dbReference>
<dbReference type="PROSITE" id="PS01271">
    <property type="entry name" value="NA_SULFATE"/>
    <property type="match status" value="1"/>
</dbReference>
<feature type="transmembrane region" description="Helical" evidence="7">
    <location>
        <begin position="257"/>
        <end position="276"/>
    </location>
</feature>
<dbReference type="EMBL" id="QZAA01000131">
    <property type="protein sequence ID" value="RQD76125.1"/>
    <property type="molecule type" value="Genomic_DNA"/>
</dbReference>
<dbReference type="InterPro" id="IPR001898">
    <property type="entry name" value="SLC13A/DASS"/>
</dbReference>
<comment type="subcellular location">
    <subcellularLocation>
        <location evidence="1">Membrane</location>
        <topology evidence="1">Multi-pass membrane protein</topology>
    </subcellularLocation>
</comment>
<evidence type="ECO:0000313" key="9">
    <source>
        <dbReference type="EMBL" id="RQD76125.1"/>
    </source>
</evidence>
<dbReference type="CDD" id="cd01115">
    <property type="entry name" value="SLC13_permease"/>
    <property type="match status" value="1"/>
</dbReference>
<evidence type="ECO:0000256" key="3">
    <source>
        <dbReference type="ARBA" id="ARBA00022692"/>
    </source>
</evidence>
<comment type="caution">
    <text evidence="9">The sequence shown here is derived from an EMBL/GenBank/DDBJ whole genome shotgun (WGS) entry which is preliminary data.</text>
</comment>
<evidence type="ECO:0000256" key="5">
    <source>
        <dbReference type="ARBA" id="ARBA00022989"/>
    </source>
</evidence>
<proteinExistence type="predicted"/>
<feature type="transmembrane region" description="Helical" evidence="7">
    <location>
        <begin position="232"/>
        <end position="251"/>
    </location>
</feature>
<name>A0A424YEV9_9FIRM</name>
<keyword evidence="4" id="KW-0677">Repeat</keyword>
<dbReference type="PANTHER" id="PTHR43652:SF2">
    <property type="entry name" value="BASIC AMINO ACID ANTIPORTER YFCC-RELATED"/>
    <property type="match status" value="1"/>
</dbReference>
<feature type="transmembrane region" description="Helical" evidence="7">
    <location>
        <begin position="114"/>
        <end position="130"/>
    </location>
</feature>
<keyword evidence="6 7" id="KW-0472">Membrane</keyword>
<sequence length="422" mass="44893">MPPELQVLLILLLAAVLFFTEVIPLAVTAILVPVSLSLLGILEAGEAFANWGNQWVIIFMAMFMVGEAMFRTGLAQKIGKAVVEAAGNKERTIIFLVMVVVGVLSAFLSNTGTVVVFVPIAMGIAYRASISPKKILLPLAFAASMGGMMTLIGTPPNGIVNDALDSAQLTPFGFFEFAWIGLLVFVIGITYMGLVGTRFLPEGEVQGEKRNPARGEEKGGEIPQEELRQDKMVYAVIIFVFIISSMALEWIPLPTAAMLGAALVIITGCITMEEAFKSVSWTTIFLFAGMLSMSDAMEVTGAAVLVAETVTQNIDSPLAVLAVLFFITVLTTNFMSNTATAALFAPIGMAIASALGCSPYPFLMGIATATSCCFLTPVATPPNTIVLGPGGFSFIDYVKAGAVLQVLVFILALIFIPLFWPF</sequence>
<evidence type="ECO:0000256" key="7">
    <source>
        <dbReference type="SAM" id="Phobius"/>
    </source>
</evidence>
<dbReference type="Proteomes" id="UP000285138">
    <property type="component" value="Unassembled WGS sequence"/>
</dbReference>
<feature type="transmembrane region" description="Helical" evidence="7">
    <location>
        <begin position="52"/>
        <end position="70"/>
    </location>
</feature>
<dbReference type="NCBIfam" id="TIGR00785">
    <property type="entry name" value="dass"/>
    <property type="match status" value="1"/>
</dbReference>
<feature type="transmembrane region" description="Helical" evidence="7">
    <location>
        <begin position="400"/>
        <end position="420"/>
    </location>
</feature>
<dbReference type="InterPro" id="IPR051679">
    <property type="entry name" value="DASS-Related_Transporters"/>
</dbReference>
<gene>
    <name evidence="9" type="ORF">D5R97_05145</name>
</gene>
<evidence type="ECO:0000313" key="10">
    <source>
        <dbReference type="Proteomes" id="UP000285138"/>
    </source>
</evidence>
<evidence type="ECO:0000259" key="8">
    <source>
        <dbReference type="Pfam" id="PF03600"/>
    </source>
</evidence>
<evidence type="ECO:0000256" key="6">
    <source>
        <dbReference type="ARBA" id="ARBA00023136"/>
    </source>
</evidence>
<dbReference type="Pfam" id="PF03600">
    <property type="entry name" value="CitMHS"/>
    <property type="match status" value="1"/>
</dbReference>
<feature type="domain" description="Citrate transporter-like" evidence="8">
    <location>
        <begin position="16"/>
        <end position="356"/>
    </location>
</feature>
<reference evidence="9 10" key="1">
    <citation type="submission" date="2018-08" db="EMBL/GenBank/DDBJ databases">
        <title>The metabolism and importance of syntrophic acetate oxidation coupled to methane or sulfide production in haloalkaline environments.</title>
        <authorList>
            <person name="Timmers P.H.A."/>
            <person name="Vavourakis C.D."/>
            <person name="Sorokin D.Y."/>
            <person name="Sinninghe Damste J.S."/>
            <person name="Muyzer G."/>
            <person name="Stams A.J.M."/>
            <person name="Plugge C.M."/>
        </authorList>
    </citation>
    <scope>NUCLEOTIDE SEQUENCE [LARGE SCALE GENOMIC DNA]</scope>
    <source>
        <strain evidence="9">MSAO_Bac1</strain>
    </source>
</reference>
<evidence type="ECO:0000256" key="4">
    <source>
        <dbReference type="ARBA" id="ARBA00022737"/>
    </source>
</evidence>
<accession>A0A424YEV9</accession>
<keyword evidence="2" id="KW-0813">Transport</keyword>
<keyword evidence="5 7" id="KW-1133">Transmembrane helix</keyword>
<protein>
    <submittedName>
        <fullName evidence="9">SLC13/DASS family transporter</fullName>
    </submittedName>
</protein>
<dbReference type="GO" id="GO:0005886">
    <property type="term" value="C:plasma membrane"/>
    <property type="evidence" value="ECO:0007669"/>
    <property type="project" value="TreeGrafter"/>
</dbReference>
<organism evidence="9 10">
    <name type="scientific">Candidatus Syntrophonatronum acetioxidans</name>
    <dbReference type="NCBI Taxonomy" id="1795816"/>
    <lineage>
        <taxon>Bacteria</taxon>
        <taxon>Bacillati</taxon>
        <taxon>Bacillota</taxon>
        <taxon>Clostridia</taxon>
        <taxon>Eubacteriales</taxon>
        <taxon>Syntrophomonadaceae</taxon>
        <taxon>Candidatus Syntrophonatronum</taxon>
    </lineage>
</organism>